<evidence type="ECO:0000256" key="5">
    <source>
        <dbReference type="ARBA" id="ARBA00022801"/>
    </source>
</evidence>
<feature type="domain" description="Peptidase M13 C-terminal" evidence="8">
    <location>
        <begin position="438"/>
        <end position="640"/>
    </location>
</feature>
<evidence type="ECO:0000313" key="10">
    <source>
        <dbReference type="EMBL" id="MTD15785.1"/>
    </source>
</evidence>
<dbReference type="GO" id="GO:0004222">
    <property type="term" value="F:metalloendopeptidase activity"/>
    <property type="evidence" value="ECO:0007669"/>
    <property type="project" value="InterPro"/>
</dbReference>
<dbReference type="GO" id="GO:0046872">
    <property type="term" value="F:metal ion binding"/>
    <property type="evidence" value="ECO:0007669"/>
    <property type="project" value="UniProtKB-KW"/>
</dbReference>
<evidence type="ECO:0000256" key="2">
    <source>
        <dbReference type="ARBA" id="ARBA00007357"/>
    </source>
</evidence>
<dbReference type="RefSeq" id="WP_154769802.1">
    <property type="nucleotide sequence ID" value="NZ_WLYK01000007.1"/>
</dbReference>
<dbReference type="InterPro" id="IPR018497">
    <property type="entry name" value="Peptidase_M13_C"/>
</dbReference>
<keyword evidence="3" id="KW-0645">Protease</keyword>
<dbReference type="GO" id="GO:0005886">
    <property type="term" value="C:plasma membrane"/>
    <property type="evidence" value="ECO:0007669"/>
    <property type="project" value="TreeGrafter"/>
</dbReference>
<dbReference type="InterPro" id="IPR008753">
    <property type="entry name" value="Peptidase_M13_N"/>
</dbReference>
<dbReference type="AlphaFoldDB" id="A0A7K1FNP2"/>
<gene>
    <name evidence="10" type="ORF">GIS00_17765</name>
</gene>
<dbReference type="Proteomes" id="UP000460221">
    <property type="component" value="Unassembled WGS sequence"/>
</dbReference>
<dbReference type="SUPFAM" id="SSF55486">
    <property type="entry name" value="Metalloproteases ('zincins'), catalytic domain"/>
    <property type="match status" value="1"/>
</dbReference>
<comment type="cofactor">
    <cofactor evidence="1">
        <name>Zn(2+)</name>
        <dbReference type="ChEBI" id="CHEBI:29105"/>
    </cofactor>
</comment>
<evidence type="ECO:0000313" key="11">
    <source>
        <dbReference type="Proteomes" id="UP000460221"/>
    </source>
</evidence>
<reference evidence="10 11" key="1">
    <citation type="submission" date="2019-11" db="EMBL/GenBank/DDBJ databases">
        <authorList>
            <person name="Jiang L.-Q."/>
        </authorList>
    </citation>
    <scope>NUCLEOTIDE SEQUENCE [LARGE SCALE GENOMIC DNA]</scope>
    <source>
        <strain evidence="10 11">YIM 132087</strain>
    </source>
</reference>
<dbReference type="InterPro" id="IPR000718">
    <property type="entry name" value="Peptidase_M13"/>
</dbReference>
<evidence type="ECO:0000259" key="8">
    <source>
        <dbReference type="Pfam" id="PF01431"/>
    </source>
</evidence>
<keyword evidence="11" id="KW-1185">Reference proteome</keyword>
<organism evidence="10 11">
    <name type="scientific">Nakamurella alba</name>
    <dbReference type="NCBI Taxonomy" id="2665158"/>
    <lineage>
        <taxon>Bacteria</taxon>
        <taxon>Bacillati</taxon>
        <taxon>Actinomycetota</taxon>
        <taxon>Actinomycetes</taxon>
        <taxon>Nakamurellales</taxon>
        <taxon>Nakamurellaceae</taxon>
        <taxon>Nakamurella</taxon>
    </lineage>
</organism>
<evidence type="ECO:0000256" key="6">
    <source>
        <dbReference type="ARBA" id="ARBA00022833"/>
    </source>
</evidence>
<dbReference type="Gene3D" id="1.10.1380.10">
    <property type="entry name" value="Neutral endopeptidase , domain2"/>
    <property type="match status" value="1"/>
</dbReference>
<comment type="similarity">
    <text evidence="2">Belongs to the peptidase M13 family.</text>
</comment>
<protein>
    <submittedName>
        <fullName evidence="10">Peptidase M13</fullName>
    </submittedName>
</protein>
<dbReference type="PANTHER" id="PTHR11733:SF167">
    <property type="entry name" value="FI17812P1-RELATED"/>
    <property type="match status" value="1"/>
</dbReference>
<dbReference type="Pfam" id="PF01431">
    <property type="entry name" value="Peptidase_M13"/>
    <property type="match status" value="1"/>
</dbReference>
<dbReference type="EMBL" id="WLYK01000007">
    <property type="protein sequence ID" value="MTD15785.1"/>
    <property type="molecule type" value="Genomic_DNA"/>
</dbReference>
<proteinExistence type="inferred from homology"/>
<evidence type="ECO:0000256" key="1">
    <source>
        <dbReference type="ARBA" id="ARBA00001947"/>
    </source>
</evidence>
<accession>A0A7K1FNP2</accession>
<evidence type="ECO:0000256" key="3">
    <source>
        <dbReference type="ARBA" id="ARBA00022670"/>
    </source>
</evidence>
<sequence>MTQGTTVRPQDDLFAAVNADWTASTEIPDDQSIHGAIHELRDAAEDACRTIIEQCAAAPGAPGGPSQLIGDLWTSFMDVAAVEERGFAPIADDLAKVRSLTDVVGFLRLLGELQTGGVSGVFGYAVDNDADDPEHYLPHLYQGGLGLPDESFYKADEYAAIRTAYVGHIERALTLAGIPDAADVAADIMALETDLAAGHWDRVRSRDRSQTHNPMTYEQLTDLLPAEYWTAWREGIAAGEKALSRVEVMQPGFFEVLRTLLVDERLGQWKNWLTFKVVRSLAPYGPAALVEENFDFYGRTLSGTPQLRERWKRGVALVEGAVGEALGELYVQQHFSPTAKERMDELVGHLLAAYRHNIVALPWMTEATKERALDKLATFNPKIGYPTTFRDYAGLVIAADDLLGNVRRSTAGEWAREQDKLGTEVDRDEWFMTPQTVNAYYNPGMNEIVFPAAILQAPFFDPSASDAVNFGGIGAVIGHEIGHGFDDQGSKYDGTGALKDWWTGDDRAAFEALTGRLIAQYDALSPAGADGRHVNGSLTIGENIGDLGGLGIAFQAWRMAAGIPDGDPVDATQAQAFFANWARAWRTKTRPEEVQRRLALDPHSPPEFRCNQVVRNLDEFYAAFDVQPDDELWLDPAERVRIW</sequence>
<keyword evidence="5" id="KW-0378">Hydrolase</keyword>
<evidence type="ECO:0000259" key="9">
    <source>
        <dbReference type="Pfam" id="PF05649"/>
    </source>
</evidence>
<name>A0A7K1FNP2_9ACTN</name>
<feature type="domain" description="Peptidase M13 N-terminal" evidence="9">
    <location>
        <begin position="9"/>
        <end position="386"/>
    </location>
</feature>
<dbReference type="Pfam" id="PF05649">
    <property type="entry name" value="Peptidase_M13_N"/>
    <property type="match status" value="1"/>
</dbReference>
<comment type="caution">
    <text evidence="10">The sequence shown here is derived from an EMBL/GenBank/DDBJ whole genome shotgun (WGS) entry which is preliminary data.</text>
</comment>
<dbReference type="CDD" id="cd08662">
    <property type="entry name" value="M13"/>
    <property type="match status" value="1"/>
</dbReference>
<dbReference type="PROSITE" id="PS51885">
    <property type="entry name" value="NEPRILYSIN"/>
    <property type="match status" value="1"/>
</dbReference>
<dbReference type="GO" id="GO:0016485">
    <property type="term" value="P:protein processing"/>
    <property type="evidence" value="ECO:0007669"/>
    <property type="project" value="TreeGrafter"/>
</dbReference>
<dbReference type="PRINTS" id="PR00786">
    <property type="entry name" value="NEPRILYSIN"/>
</dbReference>
<dbReference type="InterPro" id="IPR024079">
    <property type="entry name" value="MetalloPept_cat_dom_sf"/>
</dbReference>
<keyword evidence="4" id="KW-0479">Metal-binding</keyword>
<dbReference type="InterPro" id="IPR042089">
    <property type="entry name" value="Peptidase_M13_dom_2"/>
</dbReference>
<dbReference type="Gene3D" id="3.40.390.10">
    <property type="entry name" value="Collagenase (Catalytic Domain)"/>
    <property type="match status" value="1"/>
</dbReference>
<evidence type="ECO:0000256" key="7">
    <source>
        <dbReference type="ARBA" id="ARBA00023049"/>
    </source>
</evidence>
<evidence type="ECO:0000256" key="4">
    <source>
        <dbReference type="ARBA" id="ARBA00022723"/>
    </source>
</evidence>
<keyword evidence="7" id="KW-0482">Metalloprotease</keyword>
<keyword evidence="6" id="KW-0862">Zinc</keyword>
<dbReference type="PANTHER" id="PTHR11733">
    <property type="entry name" value="ZINC METALLOPROTEASE FAMILY M13 NEPRILYSIN-RELATED"/>
    <property type="match status" value="1"/>
</dbReference>